<organism evidence="1">
    <name type="scientific">Providencia stuartii</name>
    <dbReference type="NCBI Taxonomy" id="588"/>
    <lineage>
        <taxon>Bacteria</taxon>
        <taxon>Pseudomonadati</taxon>
        <taxon>Pseudomonadota</taxon>
        <taxon>Gammaproteobacteria</taxon>
        <taxon>Enterobacterales</taxon>
        <taxon>Morganellaceae</taxon>
        <taxon>Providencia</taxon>
    </lineage>
</organism>
<sequence length="70" mass="7826">MKNYDIDAKTTGYGTKIDVTDGDLTACLRQAGNIGRITVTGRGNVRQIKTIAKTFYRALHTHNNKVNHDY</sequence>
<accession>A0AAI9GI70</accession>
<reference evidence="1" key="1">
    <citation type="submission" date="2024-02" db="EMBL/GenBank/DDBJ databases">
        <authorList>
            <consortium name="Clinical and Environmental Microbiology Branch: Whole genome sequencing antimicrobial resistance pathogens in the healthcare setting"/>
        </authorList>
    </citation>
    <scope>NUCLEOTIDE SEQUENCE</scope>
    <source>
        <strain evidence="1">2021GO-0154</strain>
    </source>
</reference>
<evidence type="ECO:0000313" key="1">
    <source>
        <dbReference type="EMBL" id="EMJ5134329.1"/>
    </source>
</evidence>
<protein>
    <submittedName>
        <fullName evidence="1">Uncharacterized protein</fullName>
    </submittedName>
</protein>
<gene>
    <name evidence="1" type="ORF">RG298_002060</name>
</gene>
<proteinExistence type="predicted"/>
<dbReference type="EMBL" id="ABMABF030000006">
    <property type="protein sequence ID" value="EMJ5134329.1"/>
    <property type="molecule type" value="Genomic_DNA"/>
</dbReference>
<dbReference type="AlphaFoldDB" id="A0AAI9GI70"/>
<comment type="caution">
    <text evidence="1">The sequence shown here is derived from an EMBL/GenBank/DDBJ whole genome shotgun (WGS) entry which is preliminary data.</text>
</comment>
<name>A0AAI9GI70_PROST</name>